<evidence type="ECO:0000256" key="5">
    <source>
        <dbReference type="ARBA" id="ARBA00023315"/>
    </source>
</evidence>
<evidence type="ECO:0000313" key="11">
    <source>
        <dbReference type="EMBL" id="VAZ96871.1"/>
    </source>
</evidence>
<dbReference type="InterPro" id="IPR011053">
    <property type="entry name" value="Single_hybrid_motif"/>
</dbReference>
<dbReference type="GeneID" id="66596811"/>
<dbReference type="EC" id="2.3.1.-" evidence="6"/>
<dbReference type="InterPro" id="IPR036625">
    <property type="entry name" value="E3-bd_dom_sf"/>
</dbReference>
<dbReference type="SUPFAM" id="SSF51230">
    <property type="entry name" value="Single hybrid motif"/>
    <property type="match status" value="1"/>
</dbReference>
<comment type="similarity">
    <text evidence="2 6">Belongs to the 2-oxoacid dehydrogenase family.</text>
</comment>
<evidence type="ECO:0000313" key="9">
    <source>
        <dbReference type="EMBL" id="ORC06216.1"/>
    </source>
</evidence>
<dbReference type="InterPro" id="IPR004167">
    <property type="entry name" value="PSBD"/>
</dbReference>
<name>A0A1X0L5Y5_9MYCO</name>
<dbReference type="RefSeq" id="WP_075548392.1">
    <property type="nucleotide sequence ID" value="NZ_LWCM01000107.1"/>
</dbReference>
<evidence type="ECO:0000313" key="13">
    <source>
        <dbReference type="Proteomes" id="UP000271464"/>
    </source>
</evidence>
<proteinExistence type="inferred from homology"/>
<dbReference type="Pfam" id="PF02817">
    <property type="entry name" value="E3_binding"/>
    <property type="match status" value="1"/>
</dbReference>
<dbReference type="InterPro" id="IPR001078">
    <property type="entry name" value="2-oxoacid_DH_actylTfrase"/>
</dbReference>
<evidence type="ECO:0000313" key="14">
    <source>
        <dbReference type="Proteomes" id="UP000279331"/>
    </source>
</evidence>
<dbReference type="PROSITE" id="PS51826">
    <property type="entry name" value="PSBD"/>
    <property type="match status" value="1"/>
</dbReference>
<sequence length="398" mass="42179">MNPEPQRIKDFLVPDLGEGLDEVTVTSWNVSVGEDVQLNQTLCSVETAKAQVEIPSPFAGRIVEIGGAEGDVLHVGAMLVRIDTAPDRVMAAAMVGDAEAGAPTLVGYGTDADFDRSRRGARPRAVPSARMLAKELGVDLAALQRGPDVARVITRADVLAAAHVSGIDTDVRPVRGVQARMAQRMISSHKEIPDASASVQVDCSGLLQLSETLRGRCGGDVTPFVLSLRFVVIALTHNMILNSTWVDSDSGPQVHGYRRVHLGFAVATERGLLVPVITDAQRLTTRGFACRTAELISGAREGTLTPAELTGSTFTVSNFGALGVDDGVPVINHPEAAILGMGAIKTRPVVVDNDIVARPTMTLTCVFDHRVADGAQVAQFLCELRDLIESPATALLDL</sequence>
<dbReference type="Proteomes" id="UP000271464">
    <property type="component" value="Unassembled WGS sequence"/>
</dbReference>
<dbReference type="Gene3D" id="3.30.559.10">
    <property type="entry name" value="Chloramphenicol acetyltransferase-like domain"/>
    <property type="match status" value="1"/>
</dbReference>
<protein>
    <recommendedName>
        <fullName evidence="6">Dihydrolipoamide acetyltransferase component of pyruvate dehydrogenase complex</fullName>
        <ecNumber evidence="6">2.3.1.-</ecNumber>
    </recommendedName>
</protein>
<keyword evidence="4 6" id="KW-0450">Lipoyl</keyword>
<dbReference type="Proteomes" id="UP000192335">
    <property type="component" value="Unassembled WGS sequence"/>
</dbReference>
<dbReference type="CDD" id="cd06849">
    <property type="entry name" value="lipoyl_domain"/>
    <property type="match status" value="1"/>
</dbReference>
<comment type="cofactor">
    <cofactor evidence="1 6">
        <name>(R)-lipoate</name>
        <dbReference type="ChEBI" id="CHEBI:83088"/>
    </cofactor>
</comment>
<dbReference type="EMBL" id="UPHM01000100">
    <property type="protein sequence ID" value="VAZ96871.1"/>
    <property type="molecule type" value="Genomic_DNA"/>
</dbReference>
<evidence type="ECO:0000313" key="12">
    <source>
        <dbReference type="Proteomes" id="UP000192335"/>
    </source>
</evidence>
<dbReference type="GO" id="GO:0031405">
    <property type="term" value="F:lipoic acid binding"/>
    <property type="evidence" value="ECO:0007669"/>
    <property type="project" value="TreeGrafter"/>
</dbReference>
<dbReference type="Gene3D" id="2.40.50.100">
    <property type="match status" value="1"/>
</dbReference>
<dbReference type="Gene3D" id="4.10.320.10">
    <property type="entry name" value="E3-binding domain"/>
    <property type="match status" value="1"/>
</dbReference>
<dbReference type="AlphaFoldDB" id="A0A1X0L5Y5"/>
<evidence type="ECO:0000256" key="1">
    <source>
        <dbReference type="ARBA" id="ARBA00001938"/>
    </source>
</evidence>
<evidence type="ECO:0000256" key="2">
    <source>
        <dbReference type="ARBA" id="ARBA00007317"/>
    </source>
</evidence>
<dbReference type="PANTHER" id="PTHR43178:SF5">
    <property type="entry name" value="LIPOAMIDE ACYLTRANSFERASE COMPONENT OF BRANCHED-CHAIN ALPHA-KETO ACID DEHYDROGENASE COMPLEX, MITOCHONDRIAL"/>
    <property type="match status" value="1"/>
</dbReference>
<comment type="caution">
    <text evidence="10">The sequence shown here is derived from an EMBL/GenBank/DDBJ whole genome shotgun (WGS) entry which is preliminary data.</text>
</comment>
<dbReference type="EMBL" id="MWQA01000001">
    <property type="protein sequence ID" value="ORC06216.1"/>
    <property type="molecule type" value="Genomic_DNA"/>
</dbReference>
<keyword evidence="3 6" id="KW-0808">Transferase</keyword>
<feature type="domain" description="Lipoyl-binding" evidence="7">
    <location>
        <begin position="8"/>
        <end position="83"/>
    </location>
</feature>
<reference evidence="13 14" key="2">
    <citation type="submission" date="2018-09" db="EMBL/GenBank/DDBJ databases">
        <authorList>
            <person name="Tagini F."/>
        </authorList>
    </citation>
    <scope>NUCLEOTIDE SEQUENCE [LARGE SCALE GENOMIC DNA]</scope>
    <source>
        <strain evidence="11 13">MK4</strain>
        <strain evidence="10 14">MK42</strain>
    </source>
</reference>
<organism evidence="10 14">
    <name type="scientific">Mycobacterium persicum</name>
    <dbReference type="NCBI Taxonomy" id="1487726"/>
    <lineage>
        <taxon>Bacteria</taxon>
        <taxon>Bacillati</taxon>
        <taxon>Actinomycetota</taxon>
        <taxon>Actinomycetes</taxon>
        <taxon>Mycobacteriales</taxon>
        <taxon>Mycobacteriaceae</taxon>
        <taxon>Mycobacterium</taxon>
    </lineage>
</organism>
<evidence type="ECO:0000256" key="4">
    <source>
        <dbReference type="ARBA" id="ARBA00022823"/>
    </source>
</evidence>
<evidence type="ECO:0000313" key="10">
    <source>
        <dbReference type="EMBL" id="VAZ84910.1"/>
    </source>
</evidence>
<dbReference type="GO" id="GO:0005737">
    <property type="term" value="C:cytoplasm"/>
    <property type="evidence" value="ECO:0007669"/>
    <property type="project" value="TreeGrafter"/>
</dbReference>
<dbReference type="Pfam" id="PF00364">
    <property type="entry name" value="Biotin_lipoyl"/>
    <property type="match status" value="1"/>
</dbReference>
<keyword evidence="5 6" id="KW-0012">Acyltransferase</keyword>
<dbReference type="InterPro" id="IPR003016">
    <property type="entry name" value="2-oxoA_DH_lipoyl-BS"/>
</dbReference>
<dbReference type="Pfam" id="PF00198">
    <property type="entry name" value="2-oxoacid_dh"/>
    <property type="match status" value="1"/>
</dbReference>
<dbReference type="InterPro" id="IPR050743">
    <property type="entry name" value="2-oxoacid_DH_E2_comp"/>
</dbReference>
<gene>
    <name evidence="10" type="primary">bkdC</name>
    <name evidence="9" type="ORF">B4U45_05755</name>
    <name evidence="10" type="ORF">LAUMK42_03738</name>
    <name evidence="11" type="ORF">LAUMK4_03668</name>
</gene>
<feature type="domain" description="Peripheral subunit-binding (PSBD)" evidence="8">
    <location>
        <begin position="124"/>
        <end position="162"/>
    </location>
</feature>
<dbReference type="EMBL" id="UPHL01000106">
    <property type="protein sequence ID" value="VAZ84910.1"/>
    <property type="molecule type" value="Genomic_DNA"/>
</dbReference>
<dbReference type="Proteomes" id="UP000279331">
    <property type="component" value="Unassembled WGS sequence"/>
</dbReference>
<dbReference type="PANTHER" id="PTHR43178">
    <property type="entry name" value="DIHYDROLIPOAMIDE ACETYLTRANSFERASE COMPONENT OF PYRUVATE DEHYDROGENASE COMPLEX"/>
    <property type="match status" value="1"/>
</dbReference>
<dbReference type="SUPFAM" id="SSF52777">
    <property type="entry name" value="CoA-dependent acyltransferases"/>
    <property type="match status" value="1"/>
</dbReference>
<dbReference type="OrthoDB" id="9805770at2"/>
<accession>A0A1X0L5Y5</accession>
<evidence type="ECO:0000256" key="3">
    <source>
        <dbReference type="ARBA" id="ARBA00022679"/>
    </source>
</evidence>
<dbReference type="InterPro" id="IPR000089">
    <property type="entry name" value="Biotin_lipoyl"/>
</dbReference>
<evidence type="ECO:0000259" key="8">
    <source>
        <dbReference type="PROSITE" id="PS51826"/>
    </source>
</evidence>
<dbReference type="InterPro" id="IPR023213">
    <property type="entry name" value="CAT-like_dom_sf"/>
</dbReference>
<reference evidence="9 12" key="1">
    <citation type="submission" date="2017-02" db="EMBL/GenBank/DDBJ databases">
        <title>Mycobacterium kansasii genomes.</title>
        <authorList>
            <person name="Borowka P."/>
            <person name="Strapagiel D."/>
            <person name="Marciniak B."/>
            <person name="Lach J."/>
            <person name="Bakula Z."/>
            <person name="Van Ingen J."/>
            <person name="Safianowska A."/>
            <person name="Brzostek A."/>
            <person name="Dziadek J."/>
            <person name="Jagielski T."/>
        </authorList>
    </citation>
    <scope>NUCLEOTIDE SEQUENCE [LARGE SCALE GENOMIC DNA]</scope>
    <source>
        <strain evidence="9 12">12MK</strain>
    </source>
</reference>
<evidence type="ECO:0000256" key="6">
    <source>
        <dbReference type="RuleBase" id="RU003423"/>
    </source>
</evidence>
<keyword evidence="13" id="KW-1185">Reference proteome</keyword>
<dbReference type="GO" id="GO:0016407">
    <property type="term" value="F:acetyltransferase activity"/>
    <property type="evidence" value="ECO:0007669"/>
    <property type="project" value="TreeGrafter"/>
</dbReference>
<dbReference type="PROSITE" id="PS50968">
    <property type="entry name" value="BIOTINYL_LIPOYL"/>
    <property type="match status" value="1"/>
</dbReference>
<dbReference type="PROSITE" id="PS00189">
    <property type="entry name" value="LIPOYL"/>
    <property type="match status" value="1"/>
</dbReference>
<evidence type="ECO:0000259" key="7">
    <source>
        <dbReference type="PROSITE" id="PS50968"/>
    </source>
</evidence>